<dbReference type="AlphaFoldDB" id="R7U9G0"/>
<dbReference type="HOGENOM" id="CLU_044348_2_1_1"/>
<name>R7U9G0_CAPTE</name>
<evidence type="ECO:0000313" key="3">
    <source>
        <dbReference type="Proteomes" id="UP000014760"/>
    </source>
</evidence>
<dbReference type="OMA" id="HEANSEM"/>
<sequence>MTVRAFYGFIMDTSVLFEWLRDFGLIKRTRYCPVCKEAMKLKKVPDERLSDGCIWRCDRKIGGKRRGKEISVRHSSWFSHSKMTLSEILELTFWWVRGDKQDVIMNETGHGEHTLVDWGNFMRECCLVYLEKFGNLGKIGGEGVIVEIDESKFGKRKYRGNLVEGSWVIGGRERDNPKKCFFEVVEN</sequence>
<gene>
    <name evidence="1" type="ORF">CAPTEDRAFT_203791</name>
</gene>
<evidence type="ECO:0000313" key="2">
    <source>
        <dbReference type="EnsemblMetazoa" id="CapteP203791"/>
    </source>
</evidence>
<dbReference type="PANTHER" id="PTHR47163:SF2">
    <property type="entry name" value="SI:DKEY-17M8.2"/>
    <property type="match status" value="1"/>
</dbReference>
<dbReference type="EMBL" id="KB303586">
    <property type="protein sequence ID" value="ELU02975.1"/>
    <property type="molecule type" value="Genomic_DNA"/>
</dbReference>
<reference evidence="1 3" key="2">
    <citation type="journal article" date="2013" name="Nature">
        <title>Insights into bilaterian evolution from three spiralian genomes.</title>
        <authorList>
            <person name="Simakov O."/>
            <person name="Marletaz F."/>
            <person name="Cho S.J."/>
            <person name="Edsinger-Gonzales E."/>
            <person name="Havlak P."/>
            <person name="Hellsten U."/>
            <person name="Kuo D.H."/>
            <person name="Larsson T."/>
            <person name="Lv J."/>
            <person name="Arendt D."/>
            <person name="Savage R."/>
            <person name="Osoegawa K."/>
            <person name="de Jong P."/>
            <person name="Grimwood J."/>
            <person name="Chapman J.A."/>
            <person name="Shapiro H."/>
            <person name="Aerts A."/>
            <person name="Otillar R.P."/>
            <person name="Terry A.Y."/>
            <person name="Boore J.L."/>
            <person name="Grigoriev I.V."/>
            <person name="Lindberg D.R."/>
            <person name="Seaver E.C."/>
            <person name="Weisblat D.A."/>
            <person name="Putnam N.H."/>
            <person name="Rokhsar D.S."/>
        </authorList>
    </citation>
    <scope>NUCLEOTIDE SEQUENCE</scope>
    <source>
        <strain evidence="1 3">I ESC-2004</strain>
    </source>
</reference>
<dbReference type="Proteomes" id="UP000014760">
    <property type="component" value="Unassembled WGS sequence"/>
</dbReference>
<dbReference type="EMBL" id="AMQN01008620">
    <property type="status" value="NOT_ANNOTATED_CDS"/>
    <property type="molecule type" value="Genomic_DNA"/>
</dbReference>
<reference evidence="3" key="1">
    <citation type="submission" date="2012-12" db="EMBL/GenBank/DDBJ databases">
        <authorList>
            <person name="Hellsten U."/>
            <person name="Grimwood J."/>
            <person name="Chapman J.A."/>
            <person name="Shapiro H."/>
            <person name="Aerts A."/>
            <person name="Otillar R.P."/>
            <person name="Terry A.Y."/>
            <person name="Boore J.L."/>
            <person name="Simakov O."/>
            <person name="Marletaz F."/>
            <person name="Cho S.-J."/>
            <person name="Edsinger-Gonzales E."/>
            <person name="Havlak P."/>
            <person name="Kuo D.-H."/>
            <person name="Larsson T."/>
            <person name="Lv J."/>
            <person name="Arendt D."/>
            <person name="Savage R."/>
            <person name="Osoegawa K."/>
            <person name="de Jong P."/>
            <person name="Lindberg D.R."/>
            <person name="Seaver E.C."/>
            <person name="Weisblat D.A."/>
            <person name="Putnam N.H."/>
            <person name="Grigoriev I.V."/>
            <person name="Rokhsar D.S."/>
        </authorList>
    </citation>
    <scope>NUCLEOTIDE SEQUENCE</scope>
    <source>
        <strain evidence="3">I ESC-2004</strain>
    </source>
</reference>
<dbReference type="InterPro" id="IPR053164">
    <property type="entry name" value="IS1016-like_transposase"/>
</dbReference>
<evidence type="ECO:0008006" key="4">
    <source>
        <dbReference type="Google" id="ProtNLM"/>
    </source>
</evidence>
<protein>
    <recommendedName>
        <fullName evidence="4">ISXO2-like transposase domain-containing protein</fullName>
    </recommendedName>
</protein>
<accession>R7U9G0</accession>
<dbReference type="PANTHER" id="PTHR47163">
    <property type="entry name" value="DDE_TNP_IS1595 DOMAIN-CONTAINING PROTEIN"/>
    <property type="match status" value="1"/>
</dbReference>
<reference evidence="2" key="3">
    <citation type="submission" date="2015-06" db="UniProtKB">
        <authorList>
            <consortium name="EnsemblMetazoa"/>
        </authorList>
    </citation>
    <scope>IDENTIFICATION</scope>
</reference>
<dbReference type="OrthoDB" id="6140998at2759"/>
<organism evidence="1">
    <name type="scientific">Capitella teleta</name>
    <name type="common">Polychaete worm</name>
    <dbReference type="NCBI Taxonomy" id="283909"/>
    <lineage>
        <taxon>Eukaryota</taxon>
        <taxon>Metazoa</taxon>
        <taxon>Spiralia</taxon>
        <taxon>Lophotrochozoa</taxon>
        <taxon>Annelida</taxon>
        <taxon>Polychaeta</taxon>
        <taxon>Sedentaria</taxon>
        <taxon>Scolecida</taxon>
        <taxon>Capitellidae</taxon>
        <taxon>Capitella</taxon>
    </lineage>
</organism>
<proteinExistence type="predicted"/>
<dbReference type="STRING" id="283909.R7U9G0"/>
<evidence type="ECO:0000313" key="1">
    <source>
        <dbReference type="EMBL" id="ELU02975.1"/>
    </source>
</evidence>
<keyword evidence="3" id="KW-1185">Reference proteome</keyword>
<dbReference type="EnsemblMetazoa" id="CapteT203791">
    <property type="protein sequence ID" value="CapteP203791"/>
    <property type="gene ID" value="CapteG203791"/>
</dbReference>